<dbReference type="PANTHER" id="PTHR21180:SF32">
    <property type="entry name" value="ENDONUCLEASE_EXONUCLEASE_PHOSPHATASE FAMILY DOMAIN-CONTAINING PROTEIN 1"/>
    <property type="match status" value="1"/>
</dbReference>
<name>A0A363UM51_9GAMM</name>
<comment type="caution">
    <text evidence="1">The sequence shown here is derived from an EMBL/GenBank/DDBJ whole genome shotgun (WGS) entry which is preliminary data.</text>
</comment>
<dbReference type="EMBL" id="QEQK01000005">
    <property type="protein sequence ID" value="PWN56508.1"/>
    <property type="molecule type" value="Genomic_DNA"/>
</dbReference>
<evidence type="ECO:0000313" key="1">
    <source>
        <dbReference type="EMBL" id="PWN56508.1"/>
    </source>
</evidence>
<protein>
    <submittedName>
        <fullName evidence="1">Competence protein ComEA</fullName>
    </submittedName>
</protein>
<gene>
    <name evidence="1" type="ORF">DEH80_06665</name>
</gene>
<dbReference type="NCBIfam" id="TIGR00426">
    <property type="entry name" value="competence protein ComEA helix-hairpin-helix repeat region"/>
    <property type="match status" value="1"/>
</dbReference>
<keyword evidence="2" id="KW-1185">Reference proteome</keyword>
<dbReference type="InterPro" id="IPR051675">
    <property type="entry name" value="Endo/Exo/Phosphatase_dom_1"/>
</dbReference>
<dbReference type="AlphaFoldDB" id="A0A363UM51"/>
<dbReference type="PANTHER" id="PTHR21180">
    <property type="entry name" value="ENDONUCLEASE/EXONUCLEASE/PHOSPHATASE FAMILY DOMAIN-CONTAINING PROTEIN 1"/>
    <property type="match status" value="1"/>
</dbReference>
<dbReference type="SUPFAM" id="SSF47781">
    <property type="entry name" value="RuvA domain 2-like"/>
    <property type="match status" value="1"/>
</dbReference>
<dbReference type="GO" id="GO:0015627">
    <property type="term" value="C:type II protein secretion system complex"/>
    <property type="evidence" value="ECO:0007669"/>
    <property type="project" value="TreeGrafter"/>
</dbReference>
<dbReference type="Pfam" id="PF12836">
    <property type="entry name" value="HHH_3"/>
    <property type="match status" value="1"/>
</dbReference>
<accession>A0A363UM51</accession>
<dbReference type="InterPro" id="IPR010994">
    <property type="entry name" value="RuvA_2-like"/>
</dbReference>
<proteinExistence type="predicted"/>
<sequence length="118" mass="13077">MIMSGQRQRPMSGFALESRSCSNMLRRRTSSMNPMRSGLVLLFAALLFSTAQAGAVNINTADAQTISRELDGVSKPLAQRIIQHREQHGPFRSAQDLSQVPYVGDALLQRNQANILYD</sequence>
<dbReference type="Gene3D" id="1.10.150.280">
    <property type="entry name" value="AF1531-like domain"/>
    <property type="match status" value="1"/>
</dbReference>
<dbReference type="InterPro" id="IPR004509">
    <property type="entry name" value="Competence_ComEA_HhH"/>
</dbReference>
<dbReference type="Proteomes" id="UP000251800">
    <property type="component" value="Unassembled WGS sequence"/>
</dbReference>
<evidence type="ECO:0000313" key="2">
    <source>
        <dbReference type="Proteomes" id="UP000251800"/>
    </source>
</evidence>
<dbReference type="GO" id="GO:0015628">
    <property type="term" value="P:protein secretion by the type II secretion system"/>
    <property type="evidence" value="ECO:0007669"/>
    <property type="project" value="TreeGrafter"/>
</dbReference>
<organism evidence="1 2">
    <name type="scientific">Abyssibacter profundi</name>
    <dbReference type="NCBI Taxonomy" id="2182787"/>
    <lineage>
        <taxon>Bacteria</taxon>
        <taxon>Pseudomonadati</taxon>
        <taxon>Pseudomonadota</taxon>
        <taxon>Gammaproteobacteria</taxon>
        <taxon>Chromatiales</taxon>
        <taxon>Oceanococcaceae</taxon>
        <taxon>Abyssibacter</taxon>
    </lineage>
</organism>
<reference evidence="1 2" key="1">
    <citation type="submission" date="2018-05" db="EMBL/GenBank/DDBJ databases">
        <title>Abyssibacter profundi OUC007T gen. nov., sp. nov, a marine bacterium isolated from seawater of the Mariana Trench.</title>
        <authorList>
            <person name="Zhou S."/>
        </authorList>
    </citation>
    <scope>NUCLEOTIDE SEQUENCE [LARGE SCALE GENOMIC DNA]</scope>
    <source>
        <strain evidence="1 2">OUC007</strain>
    </source>
</reference>